<evidence type="ECO:0000313" key="3">
    <source>
        <dbReference type="Proteomes" id="UP001144471"/>
    </source>
</evidence>
<evidence type="ECO:0008006" key="4">
    <source>
        <dbReference type="Google" id="ProtNLM"/>
    </source>
</evidence>
<dbReference type="GO" id="GO:0004190">
    <property type="term" value="F:aspartic-type endopeptidase activity"/>
    <property type="evidence" value="ECO:0007669"/>
    <property type="project" value="InterPro"/>
</dbReference>
<dbReference type="AlphaFoldDB" id="A0A9W6GG78"/>
<name>A0A9W6GG78_9FUSO</name>
<dbReference type="Gene3D" id="2.40.128.90">
    <property type="entry name" value="OMPT-like"/>
    <property type="match status" value="1"/>
</dbReference>
<reference evidence="2" key="1">
    <citation type="submission" date="2022-12" db="EMBL/GenBank/DDBJ databases">
        <title>Reference genome sequencing for broad-spectrum identification of bacterial and archaeal isolates by mass spectrometry.</title>
        <authorList>
            <person name="Sekiguchi Y."/>
            <person name="Tourlousse D.M."/>
        </authorList>
    </citation>
    <scope>NUCLEOTIDE SEQUENCE</scope>
    <source>
        <strain evidence="2">10succ1</strain>
    </source>
</reference>
<dbReference type="EMBL" id="BSDY01000001">
    <property type="protein sequence ID" value="GLI54683.1"/>
    <property type="molecule type" value="Genomic_DNA"/>
</dbReference>
<dbReference type="InterPro" id="IPR020080">
    <property type="entry name" value="OM_adhesin/peptidase_omptin"/>
</dbReference>
<dbReference type="Proteomes" id="UP001144471">
    <property type="component" value="Unassembled WGS sequence"/>
</dbReference>
<proteinExistence type="predicted"/>
<dbReference type="InterPro" id="IPR000036">
    <property type="entry name" value="Peptidase_A26_omptin"/>
</dbReference>
<gene>
    <name evidence="2" type="ORF">PM10SUCC1_01980</name>
</gene>
<accession>A0A9W6GG78</accession>
<dbReference type="Pfam" id="PF01278">
    <property type="entry name" value="Omptin"/>
    <property type="match status" value="1"/>
</dbReference>
<evidence type="ECO:0000313" key="2">
    <source>
        <dbReference type="EMBL" id="GLI54683.1"/>
    </source>
</evidence>
<protein>
    <recommendedName>
        <fullName evidence="4">Omptin family outer membrane protease</fullName>
    </recommendedName>
</protein>
<keyword evidence="1" id="KW-0732">Signal</keyword>
<keyword evidence="3" id="KW-1185">Reference proteome</keyword>
<feature type="chain" id="PRO_5040816062" description="Omptin family outer membrane protease" evidence="1">
    <location>
        <begin position="26"/>
        <end position="362"/>
    </location>
</feature>
<dbReference type="SUPFAM" id="SSF69917">
    <property type="entry name" value="OMPT-like"/>
    <property type="match status" value="1"/>
</dbReference>
<dbReference type="GO" id="GO:0006508">
    <property type="term" value="P:proteolysis"/>
    <property type="evidence" value="ECO:0007669"/>
    <property type="project" value="InterPro"/>
</dbReference>
<feature type="signal peptide" evidence="1">
    <location>
        <begin position="1"/>
        <end position="25"/>
    </location>
</feature>
<sequence length="362" mass="41041">MRERKRAKILGVAGVFIGMSLQASAMSVNADRVFESSVDSKYPVSFSISTGLLNGESEEYAYSNYFGSDQKESKLTWDLKNVFIVGAETSIGLSRRVSLNFGGWINANKGSGDMSNYDWRTGDDNSWTDKSDHSTDLEEGMMLDVNVDILLLSKENYALSGVVGFRHDKFRWNAYNGSGVYSYNDIGADKLDGFPYEDGKRVQDVEQYGKAVSYKQELYAPYIGLNFDYNKNKWTIRSYVRASLWAWGEATDTHYSPAGKYTLNDDFRGSSKGDTKYSEGGEKRSMKDEVDDMFYLSFGLGVDYQFTESLSGGLSADFQKYNKEEDDSRKDYEYEYRDDTYEGWGGMSHMSYMVTASVKYSF</sequence>
<dbReference type="RefSeq" id="WP_281832557.1">
    <property type="nucleotide sequence ID" value="NZ_BSDY01000001.1"/>
</dbReference>
<evidence type="ECO:0000256" key="1">
    <source>
        <dbReference type="SAM" id="SignalP"/>
    </source>
</evidence>
<organism evidence="2 3">
    <name type="scientific">Propionigenium maris DSM 9537</name>
    <dbReference type="NCBI Taxonomy" id="1123000"/>
    <lineage>
        <taxon>Bacteria</taxon>
        <taxon>Fusobacteriati</taxon>
        <taxon>Fusobacteriota</taxon>
        <taxon>Fusobacteriia</taxon>
        <taxon>Fusobacteriales</taxon>
        <taxon>Fusobacteriaceae</taxon>
        <taxon>Propionigenium</taxon>
    </lineage>
</organism>
<comment type="caution">
    <text evidence="2">The sequence shown here is derived from an EMBL/GenBank/DDBJ whole genome shotgun (WGS) entry which is preliminary data.</text>
</comment>
<dbReference type="GO" id="GO:0009279">
    <property type="term" value="C:cell outer membrane"/>
    <property type="evidence" value="ECO:0007669"/>
    <property type="project" value="InterPro"/>
</dbReference>
<dbReference type="PRINTS" id="PR00482">
    <property type="entry name" value="OMPTIN"/>
</dbReference>
<dbReference type="InterPro" id="IPR053724">
    <property type="entry name" value="OMP_A26_sf"/>
</dbReference>